<feature type="region of interest" description="Disordered" evidence="1">
    <location>
        <begin position="467"/>
        <end position="659"/>
    </location>
</feature>
<feature type="region of interest" description="Disordered" evidence="1">
    <location>
        <begin position="20"/>
        <end position="71"/>
    </location>
</feature>
<feature type="compositionally biased region" description="Basic and acidic residues" evidence="1">
    <location>
        <begin position="253"/>
        <end position="264"/>
    </location>
</feature>
<feature type="compositionally biased region" description="Polar residues" evidence="1">
    <location>
        <begin position="488"/>
        <end position="502"/>
    </location>
</feature>
<feature type="compositionally biased region" description="Basic and acidic residues" evidence="1">
    <location>
        <begin position="133"/>
        <end position="144"/>
    </location>
</feature>
<name>A0A5J4X6D6_9EUKA</name>
<feature type="compositionally biased region" description="Polar residues" evidence="1">
    <location>
        <begin position="567"/>
        <end position="576"/>
    </location>
</feature>
<feature type="compositionally biased region" description="Polar residues" evidence="1">
    <location>
        <begin position="596"/>
        <end position="608"/>
    </location>
</feature>
<feature type="region of interest" description="Disordered" evidence="1">
    <location>
        <begin position="377"/>
        <end position="451"/>
    </location>
</feature>
<feature type="region of interest" description="Disordered" evidence="1">
    <location>
        <begin position="320"/>
        <end position="354"/>
    </location>
</feature>
<accession>A0A5J4X6D6</accession>
<sequence>MSKIGLKEQRRTDHIDLKITSKEGPGDRQVKNKVNERSGTVRTGIKSENARGTANRAISSENFNDKDAGAEKQRADIVTGTKRDVGQKIILGQNAGKRVKDKDITAKSPQSGGGVGRGGGNTNNSRAQIGRNESWHENTGENKNRGKSGVSLFGNMSGNPSYLPSISFASTVVSNESQNVGMVGDMKNEKELKGIVGHFNKTNSQNNKIFNEFYGENGNQDPGEVSDAYIETTDISSTISIPLCLKSQSPRMMEQKQDEQEEKQNINMRQGKILKNYGSNIDQEKEKGKDDEKTSEDNNLQSDEMVIITDGSEDIPPTIQLPPSSGSTPFSFQSMIGGAGESGSQKSGAGSPVQPIKLKMEQEREYIEAFLRDMQTQEQQSKGNFIKKEEKNIENKSKDKGRSEVINDIPLNTQQQPTSQTSFQSNEAIKINKSNASEGNNGKGINILSSPQITVEQIRSPLFIESGEANETVKIIKPSSADKGIRGSPSSVRSSFESTHSIGPSLLSSRSATSVSGASNSSYTSNTNRISTSISQSFSESESGSSRQNVSKCGHVLSGKDTKFNKINENQNSFGDQQEKDNDNDWREKIDEFKLNQPNPQSSSHNQGNRGGSHSFGQGAQQPQPVGPQQGIDEWRRNPTHTPTSATATMRSRTNLKQKGGKYEDIQVFDVKQAVMQVAKPKTAEMVNRRKKEGGNIIYEKNNLRKGNINTTQQQGEL</sequence>
<gene>
    <name evidence="2" type="ORF">EZS28_001886</name>
</gene>
<feature type="compositionally biased region" description="Basic and acidic residues" evidence="1">
    <location>
        <begin position="577"/>
        <end position="594"/>
    </location>
</feature>
<organism evidence="2 3">
    <name type="scientific">Streblomastix strix</name>
    <dbReference type="NCBI Taxonomy" id="222440"/>
    <lineage>
        <taxon>Eukaryota</taxon>
        <taxon>Metamonada</taxon>
        <taxon>Preaxostyla</taxon>
        <taxon>Oxymonadida</taxon>
        <taxon>Streblomastigidae</taxon>
        <taxon>Streblomastix</taxon>
    </lineage>
</organism>
<feature type="compositionally biased region" description="Polar residues" evidence="1">
    <location>
        <begin position="640"/>
        <end position="653"/>
    </location>
</feature>
<reference evidence="2 3" key="1">
    <citation type="submission" date="2019-03" db="EMBL/GenBank/DDBJ databases">
        <title>Single cell metagenomics reveals metabolic interactions within the superorganism composed of flagellate Streblomastix strix and complex community of Bacteroidetes bacteria on its surface.</title>
        <authorList>
            <person name="Treitli S.C."/>
            <person name="Kolisko M."/>
            <person name="Husnik F."/>
            <person name="Keeling P."/>
            <person name="Hampl V."/>
        </authorList>
    </citation>
    <scope>NUCLEOTIDE SEQUENCE [LARGE SCALE GENOMIC DNA]</scope>
    <source>
        <strain evidence="2">ST1C</strain>
    </source>
</reference>
<dbReference type="EMBL" id="SNRW01000213">
    <property type="protein sequence ID" value="KAA6402593.1"/>
    <property type="molecule type" value="Genomic_DNA"/>
</dbReference>
<feature type="compositionally biased region" description="Basic and acidic residues" evidence="1">
    <location>
        <begin position="282"/>
        <end position="296"/>
    </location>
</feature>
<dbReference type="Proteomes" id="UP000324800">
    <property type="component" value="Unassembled WGS sequence"/>
</dbReference>
<feature type="compositionally biased region" description="Basic and acidic residues" evidence="1">
    <location>
        <begin position="20"/>
        <end position="36"/>
    </location>
</feature>
<feature type="compositionally biased region" description="Low complexity" evidence="1">
    <location>
        <begin position="413"/>
        <end position="425"/>
    </location>
</feature>
<proteinExistence type="predicted"/>
<feature type="compositionally biased region" description="Low complexity" evidence="1">
    <location>
        <begin position="617"/>
        <end position="631"/>
    </location>
</feature>
<feature type="region of interest" description="Disordered" evidence="1">
    <location>
        <begin position="249"/>
        <end position="303"/>
    </location>
</feature>
<feature type="compositionally biased region" description="Polar residues" evidence="1">
    <location>
        <begin position="321"/>
        <end position="334"/>
    </location>
</feature>
<feature type="compositionally biased region" description="Polar residues" evidence="1">
    <location>
        <begin position="50"/>
        <end position="62"/>
    </location>
</feature>
<feature type="region of interest" description="Disordered" evidence="1">
    <location>
        <begin position="94"/>
        <end position="152"/>
    </location>
</feature>
<feature type="compositionally biased region" description="Low complexity" evidence="1">
    <location>
        <begin position="505"/>
        <end position="551"/>
    </location>
</feature>
<feature type="compositionally biased region" description="Gly residues" evidence="1">
    <location>
        <begin position="111"/>
        <end position="121"/>
    </location>
</feature>
<evidence type="ECO:0000313" key="2">
    <source>
        <dbReference type="EMBL" id="KAA6402593.1"/>
    </source>
</evidence>
<feature type="compositionally biased region" description="Basic and acidic residues" evidence="1">
    <location>
        <begin position="386"/>
        <end position="405"/>
    </location>
</feature>
<evidence type="ECO:0000313" key="3">
    <source>
        <dbReference type="Proteomes" id="UP000324800"/>
    </source>
</evidence>
<comment type="caution">
    <text evidence="2">The sequence shown here is derived from an EMBL/GenBank/DDBJ whole genome shotgun (WGS) entry which is preliminary data.</text>
</comment>
<evidence type="ECO:0000256" key="1">
    <source>
        <dbReference type="SAM" id="MobiDB-lite"/>
    </source>
</evidence>
<protein>
    <submittedName>
        <fullName evidence="2">Uncharacterized protein</fullName>
    </submittedName>
</protein>
<dbReference type="AlphaFoldDB" id="A0A5J4X6D6"/>